<reference evidence="2" key="1">
    <citation type="submission" date="2020-10" db="EMBL/GenBank/DDBJ databases">
        <authorList>
            <person name="Gilroy R."/>
        </authorList>
    </citation>
    <scope>NUCLEOTIDE SEQUENCE</scope>
    <source>
        <strain evidence="2">10192</strain>
    </source>
</reference>
<keyword evidence="1" id="KW-1133">Transmembrane helix</keyword>
<dbReference type="Proteomes" id="UP000823632">
    <property type="component" value="Unassembled WGS sequence"/>
</dbReference>
<feature type="transmembrane region" description="Helical" evidence="1">
    <location>
        <begin position="43"/>
        <end position="64"/>
    </location>
</feature>
<accession>A0A9D9DNF0</accession>
<comment type="caution">
    <text evidence="2">The sequence shown here is derived from an EMBL/GenBank/DDBJ whole genome shotgun (WGS) entry which is preliminary data.</text>
</comment>
<evidence type="ECO:0000256" key="1">
    <source>
        <dbReference type="SAM" id="Phobius"/>
    </source>
</evidence>
<keyword evidence="1" id="KW-0472">Membrane</keyword>
<protein>
    <submittedName>
        <fullName evidence="2">Uncharacterized protein</fullName>
    </submittedName>
</protein>
<reference evidence="2" key="2">
    <citation type="journal article" date="2021" name="PeerJ">
        <title>Extensive microbial diversity within the chicken gut microbiome revealed by metagenomics and culture.</title>
        <authorList>
            <person name="Gilroy R."/>
            <person name="Ravi A."/>
            <person name="Getino M."/>
            <person name="Pursley I."/>
            <person name="Horton D.L."/>
            <person name="Alikhan N.F."/>
            <person name="Baker D."/>
            <person name="Gharbi K."/>
            <person name="Hall N."/>
            <person name="Watson M."/>
            <person name="Adriaenssens E.M."/>
            <person name="Foster-Nyarko E."/>
            <person name="Jarju S."/>
            <person name="Secka A."/>
            <person name="Antonio M."/>
            <person name="Oren A."/>
            <person name="Chaudhuri R.R."/>
            <person name="La Ragione R."/>
            <person name="Hildebrand F."/>
            <person name="Pallen M.J."/>
        </authorList>
    </citation>
    <scope>NUCLEOTIDE SEQUENCE</scope>
    <source>
        <strain evidence="2">10192</strain>
    </source>
</reference>
<name>A0A9D9DNF0_9BACT</name>
<evidence type="ECO:0000313" key="3">
    <source>
        <dbReference type="Proteomes" id="UP000823632"/>
    </source>
</evidence>
<dbReference type="EMBL" id="JADIND010000005">
    <property type="protein sequence ID" value="MBO8429795.1"/>
    <property type="molecule type" value="Genomic_DNA"/>
</dbReference>
<sequence length="374" mass="41830">MSSLAGINELNAQQQVNYAGQKTAFGNAPQSQEKKSNSTTNKILIGAGAALAVTGSVIGGIMYAKKAKFNKVLNEIKDSLQLSIKVKKSDSVFSDKFDMSKVDEELAEAVAEAKKTKNLDKLKKMQTEYRLSDFMFNRVSLYSLDRILKESDTISAKALKKALAEKGDFRDVRRWYFSEFKNAHQRYNVKHSPADGKNLQETIDVFTEKGLLPKGVKPHTYGADEMDLATTNYTYGGGYTEYMVRKNHISEKQNIAVEDAFLSYNPAPQRIKSTNFNSLVSSFKDKSAGVDVVTLKLPKVGINDTYYYIAAGNKSGKLTPLQKDLIEVGGRLNDDELKIFADILHYQENMDYDAILSLIQHYAKDAEFMARPVK</sequence>
<gene>
    <name evidence="2" type="ORF">IAC76_00255</name>
</gene>
<keyword evidence="1" id="KW-0812">Transmembrane</keyword>
<evidence type="ECO:0000313" key="2">
    <source>
        <dbReference type="EMBL" id="MBO8429795.1"/>
    </source>
</evidence>
<dbReference type="AlphaFoldDB" id="A0A9D9DNF0"/>
<proteinExistence type="predicted"/>
<organism evidence="2 3">
    <name type="scientific">Candidatus Scatousia excrementipullorum</name>
    <dbReference type="NCBI Taxonomy" id="2840936"/>
    <lineage>
        <taxon>Bacteria</taxon>
        <taxon>Candidatus Scatousia</taxon>
    </lineage>
</organism>